<keyword evidence="2" id="KW-0812">Transmembrane</keyword>
<feature type="compositionally biased region" description="Polar residues" evidence="1">
    <location>
        <begin position="608"/>
        <end position="618"/>
    </location>
</feature>
<protein>
    <submittedName>
        <fullName evidence="3">Uncharacterized protein</fullName>
    </submittedName>
</protein>
<dbReference type="Proteomes" id="UP000291343">
    <property type="component" value="Unassembled WGS sequence"/>
</dbReference>
<comment type="caution">
    <text evidence="3">The sequence shown here is derived from an EMBL/GenBank/DDBJ whole genome shotgun (WGS) entry which is preliminary data.</text>
</comment>
<sequence>MQVMVDVRMATALRQGWNMSCGAMTTPTARWMLEKCTVNIDIEASVTRCTCPMLATITALLTKTALQNGKKSTPKSDVVLILGCLCCIFQCVLSTALLLMRWYNNPSCLIFLKLQCCISVTAVAMVFFSAARADIRESSYPFFVFSLEAFFLLGLSSHLTKLLLVYTEIIYLPKVKDMKLTVVGVINGFTLLIVLCNHLSYNSTRWRMESCWLMRGTFVFYAFIICVSVMSAMFLFLYVSVMKRLAQLSSMKSISKEQTKAIKKRVCLLGRAALIFITILVMALMSIVYVNYPGLKSQYAFSLTCAFTGFVLLACYVLQSEASLHLHVMEKIGAKDVCTSDSESNILNFFTKQDGETESECAPPPPIKEPLTCQKESIQLKEITLRGLSSPTKEKATTNTKLVKLQSDLVQGCDALKYASTLPKRRPRLTITRSESISNLSGTTRMDQSGNEHQVKPSSTHRSLDVLQSSQHHQDVLTTRVCVELGLVTNGDKHDNINEGPSIVLCSVDIEPCPGKVVELNEVTVKTTTTDVNANGSSNSLTVANVNISRQNSEVCSSNRAFENPSQLENVNGNCEQGGEEVSRTDRDVFNRISSDLQYLLQDYDANGNTNNRTVQSEQMEDVRSSSDVGGSEEISTEGMTSL</sequence>
<feature type="transmembrane region" description="Helical" evidence="2">
    <location>
        <begin position="298"/>
        <end position="318"/>
    </location>
</feature>
<evidence type="ECO:0000256" key="1">
    <source>
        <dbReference type="SAM" id="MobiDB-lite"/>
    </source>
</evidence>
<dbReference type="InParanoid" id="A0A482WIS3"/>
<evidence type="ECO:0000313" key="4">
    <source>
        <dbReference type="Proteomes" id="UP000291343"/>
    </source>
</evidence>
<feature type="transmembrane region" description="Helical" evidence="2">
    <location>
        <begin position="111"/>
        <end position="130"/>
    </location>
</feature>
<feature type="transmembrane region" description="Helical" evidence="2">
    <location>
        <begin position="178"/>
        <end position="200"/>
    </location>
</feature>
<reference evidence="3 4" key="1">
    <citation type="journal article" date="2017" name="Gigascience">
        <title>Genome sequence of the small brown planthopper, Laodelphax striatellus.</title>
        <authorList>
            <person name="Zhu J."/>
            <person name="Jiang F."/>
            <person name="Wang X."/>
            <person name="Yang P."/>
            <person name="Bao Y."/>
            <person name="Zhao W."/>
            <person name="Wang W."/>
            <person name="Lu H."/>
            <person name="Wang Q."/>
            <person name="Cui N."/>
            <person name="Li J."/>
            <person name="Chen X."/>
            <person name="Luo L."/>
            <person name="Yu J."/>
            <person name="Kang L."/>
            <person name="Cui F."/>
        </authorList>
    </citation>
    <scope>NUCLEOTIDE SEQUENCE [LARGE SCALE GENOMIC DNA]</scope>
    <source>
        <strain evidence="3">Lst14</strain>
    </source>
</reference>
<proteinExistence type="predicted"/>
<organism evidence="3 4">
    <name type="scientific">Laodelphax striatellus</name>
    <name type="common">Small brown planthopper</name>
    <name type="synonym">Delphax striatella</name>
    <dbReference type="NCBI Taxonomy" id="195883"/>
    <lineage>
        <taxon>Eukaryota</taxon>
        <taxon>Metazoa</taxon>
        <taxon>Ecdysozoa</taxon>
        <taxon>Arthropoda</taxon>
        <taxon>Hexapoda</taxon>
        <taxon>Insecta</taxon>
        <taxon>Pterygota</taxon>
        <taxon>Neoptera</taxon>
        <taxon>Paraneoptera</taxon>
        <taxon>Hemiptera</taxon>
        <taxon>Auchenorrhyncha</taxon>
        <taxon>Fulgoroidea</taxon>
        <taxon>Delphacidae</taxon>
        <taxon>Criomorphinae</taxon>
        <taxon>Laodelphax</taxon>
    </lineage>
</organism>
<feature type="transmembrane region" description="Helical" evidence="2">
    <location>
        <begin position="268"/>
        <end position="292"/>
    </location>
</feature>
<feature type="transmembrane region" description="Helical" evidence="2">
    <location>
        <begin position="142"/>
        <end position="166"/>
    </location>
</feature>
<feature type="transmembrane region" description="Helical" evidence="2">
    <location>
        <begin position="220"/>
        <end position="241"/>
    </location>
</feature>
<dbReference type="AlphaFoldDB" id="A0A482WIS3"/>
<keyword evidence="2" id="KW-0472">Membrane</keyword>
<name>A0A482WIS3_LAOST</name>
<keyword evidence="4" id="KW-1185">Reference proteome</keyword>
<keyword evidence="2" id="KW-1133">Transmembrane helix</keyword>
<evidence type="ECO:0000313" key="3">
    <source>
        <dbReference type="EMBL" id="RZF33126.1"/>
    </source>
</evidence>
<feature type="region of interest" description="Disordered" evidence="1">
    <location>
        <begin position="608"/>
        <end position="643"/>
    </location>
</feature>
<feature type="transmembrane region" description="Helical" evidence="2">
    <location>
        <begin position="78"/>
        <end position="99"/>
    </location>
</feature>
<feature type="region of interest" description="Disordered" evidence="1">
    <location>
        <begin position="432"/>
        <end position="464"/>
    </location>
</feature>
<accession>A0A482WIS3</accession>
<dbReference type="OrthoDB" id="6138650at2759"/>
<gene>
    <name evidence="3" type="ORF">LSTR_LSTR012861</name>
</gene>
<dbReference type="EMBL" id="QKKF02034769">
    <property type="protein sequence ID" value="RZF33126.1"/>
    <property type="molecule type" value="Genomic_DNA"/>
</dbReference>
<evidence type="ECO:0000256" key="2">
    <source>
        <dbReference type="SAM" id="Phobius"/>
    </source>
</evidence>